<keyword evidence="3 11" id="KW-0820">tRNA-binding</keyword>
<accession>A0A1M6XSU8</accession>
<dbReference type="CDD" id="cd02799">
    <property type="entry name" value="tRNA_bind_EMAP-II_like"/>
    <property type="match status" value="1"/>
</dbReference>
<feature type="short sequence motif" description="'HIGH' region" evidence="11">
    <location>
        <begin position="11"/>
        <end position="21"/>
    </location>
</feature>
<dbReference type="InterPro" id="IPR002547">
    <property type="entry name" value="tRNA-bd_dom"/>
</dbReference>
<dbReference type="Pfam" id="PF09334">
    <property type="entry name" value="tRNA-synt_1g"/>
    <property type="match status" value="1"/>
</dbReference>
<dbReference type="Pfam" id="PF01588">
    <property type="entry name" value="tRNA_bind"/>
    <property type="match status" value="1"/>
</dbReference>
<dbReference type="Gene3D" id="2.40.50.140">
    <property type="entry name" value="Nucleic acid-binding proteins"/>
    <property type="match status" value="1"/>
</dbReference>
<dbReference type="Pfam" id="PF19303">
    <property type="entry name" value="Anticodon_3"/>
    <property type="match status" value="1"/>
</dbReference>
<gene>
    <name evidence="11" type="primary">metG</name>
    <name evidence="13" type="ORF">SAMN05720469_13416</name>
</gene>
<sequence>MKNFYVTTPIYYVNDAPHIGHSYTTVLADILTRFHKLLGYQTFFLTGTDEHGQKVQRAAAKRGVSPQEHVDEYNLRFKNLWKKMDIGYDFFIRTTDADHKQFVSQCLQMLWDKGQIYSKEYEGWYSVGEERFFTQDELDENGCDPISHRPVDWIKEKNYFFKMGSYQQQLIDYLESHKDWIVPDYRWNEIRGFLKQPLNDLCISRPKARLSWGIPLPFDTDYVTYVWFDALLNYVSAVMKLDENGNLVPRRTFANGEPIWPASYHLVGKDIITTHSVYWPTMLFALGFPLPKHILAHGWWLVGNDKMSKTTGNVVNPMDYMEKYGVDSFRYYLARDMVVGQDASFTHEGFIRRINGDLANDLGNVVNRVHRLVLTHFGGVLPKPEFPFGDEEKAIQNQSEKLSASVNALLENVKLSQAVEEIMSLVRSVNRYFELKAPWKMAKEESRKGELATVLFTAAEAIRLALSFLSPIIPSKSREGLAMLGTSLDSVQDLNWGKFQGGEKFGEGAALFPRIVEEIKKPEAQAKPKQNKPLSAEDVPAAMDIRVAKIVDVQNHPDADSLYVLKVDAGEPEMRTICSGLRASYTAEELQGRMIVLFANLKPAPLRGIMSSGMLFAGDTNTEHVCKLLTPPESAKPGDRALFQGIAPSAEARVLKVKDFEKISLDIHGQVVFCGKNALEVNGQPVKCDVAEGAKVH</sequence>
<dbReference type="PROSITE" id="PS50886">
    <property type="entry name" value="TRBD"/>
    <property type="match status" value="1"/>
</dbReference>
<keyword evidence="8 11" id="KW-0648">Protein biosynthesis</keyword>
<dbReference type="GO" id="GO:0000049">
    <property type="term" value="F:tRNA binding"/>
    <property type="evidence" value="ECO:0007669"/>
    <property type="project" value="UniProtKB-UniRule"/>
</dbReference>
<dbReference type="HAMAP" id="MF_01228">
    <property type="entry name" value="Met_tRNA_synth_type2"/>
    <property type="match status" value="1"/>
</dbReference>
<feature type="domain" description="TRNA-binding" evidence="12">
    <location>
        <begin position="539"/>
        <end position="642"/>
    </location>
</feature>
<dbReference type="PRINTS" id="PR01041">
    <property type="entry name" value="TRNASYNTHMET"/>
</dbReference>
<keyword evidence="7 11" id="KW-0694">RNA-binding</keyword>
<keyword evidence="4 11" id="KW-0436">Ligase</keyword>
<evidence type="ECO:0000256" key="11">
    <source>
        <dbReference type="HAMAP-Rule" id="MF_01228"/>
    </source>
</evidence>
<evidence type="ECO:0000256" key="7">
    <source>
        <dbReference type="ARBA" id="ARBA00022884"/>
    </source>
</evidence>
<dbReference type="GO" id="GO:0005524">
    <property type="term" value="F:ATP binding"/>
    <property type="evidence" value="ECO:0007669"/>
    <property type="project" value="UniProtKB-UniRule"/>
</dbReference>
<dbReference type="SUPFAM" id="SSF52374">
    <property type="entry name" value="Nucleotidylyl transferase"/>
    <property type="match status" value="1"/>
</dbReference>
<organism evidence="13 14">
    <name type="scientific">Fibrobacter intestinalis</name>
    <dbReference type="NCBI Taxonomy" id="28122"/>
    <lineage>
        <taxon>Bacteria</taxon>
        <taxon>Pseudomonadati</taxon>
        <taxon>Fibrobacterota</taxon>
        <taxon>Fibrobacteria</taxon>
        <taxon>Fibrobacterales</taxon>
        <taxon>Fibrobacteraceae</taxon>
        <taxon>Fibrobacter</taxon>
    </lineage>
</organism>
<dbReference type="InterPro" id="IPR041872">
    <property type="entry name" value="Anticodon_Met"/>
</dbReference>
<evidence type="ECO:0000256" key="6">
    <source>
        <dbReference type="ARBA" id="ARBA00022840"/>
    </source>
</evidence>
<evidence type="ECO:0000313" key="14">
    <source>
        <dbReference type="Proteomes" id="UP000184275"/>
    </source>
</evidence>
<comment type="subcellular location">
    <subcellularLocation>
        <location evidence="11">Cytoplasm</location>
    </subcellularLocation>
</comment>
<evidence type="ECO:0000256" key="2">
    <source>
        <dbReference type="ARBA" id="ARBA00022490"/>
    </source>
</evidence>
<dbReference type="Proteomes" id="UP000184275">
    <property type="component" value="Unassembled WGS sequence"/>
</dbReference>
<dbReference type="RefSeq" id="WP_233126364.1">
    <property type="nucleotide sequence ID" value="NZ_FRAW01000034.1"/>
</dbReference>
<dbReference type="EMBL" id="FRAW01000034">
    <property type="protein sequence ID" value="SHL08885.1"/>
    <property type="molecule type" value="Genomic_DNA"/>
</dbReference>
<dbReference type="PANTHER" id="PTHR43326:SF1">
    <property type="entry name" value="METHIONINE--TRNA LIGASE, MITOCHONDRIAL"/>
    <property type="match status" value="1"/>
</dbReference>
<evidence type="ECO:0000256" key="1">
    <source>
        <dbReference type="ARBA" id="ARBA00003314"/>
    </source>
</evidence>
<dbReference type="NCBIfam" id="NF008900">
    <property type="entry name" value="PRK12267.1"/>
    <property type="match status" value="1"/>
</dbReference>
<keyword evidence="5 11" id="KW-0547">Nucleotide-binding</keyword>
<dbReference type="InterPro" id="IPR009080">
    <property type="entry name" value="tRNAsynth_Ia_anticodon-bd"/>
</dbReference>
<comment type="catalytic activity">
    <reaction evidence="10 11">
        <text>tRNA(Met) + L-methionine + ATP = L-methionyl-tRNA(Met) + AMP + diphosphate</text>
        <dbReference type="Rhea" id="RHEA:13481"/>
        <dbReference type="Rhea" id="RHEA-COMP:9667"/>
        <dbReference type="Rhea" id="RHEA-COMP:9698"/>
        <dbReference type="ChEBI" id="CHEBI:30616"/>
        <dbReference type="ChEBI" id="CHEBI:33019"/>
        <dbReference type="ChEBI" id="CHEBI:57844"/>
        <dbReference type="ChEBI" id="CHEBI:78442"/>
        <dbReference type="ChEBI" id="CHEBI:78530"/>
        <dbReference type="ChEBI" id="CHEBI:456215"/>
        <dbReference type="EC" id="6.1.1.10"/>
    </reaction>
</comment>
<keyword evidence="6 11" id="KW-0067">ATP-binding</keyword>
<comment type="subunit">
    <text evidence="11">Homodimer.</text>
</comment>
<keyword evidence="2 11" id="KW-0963">Cytoplasm</keyword>
<dbReference type="CDD" id="cd07957">
    <property type="entry name" value="Anticodon_Ia_Met"/>
    <property type="match status" value="1"/>
</dbReference>
<keyword evidence="9 11" id="KW-0030">Aminoacyl-tRNA synthetase</keyword>
<dbReference type="PANTHER" id="PTHR43326">
    <property type="entry name" value="METHIONYL-TRNA SYNTHETASE"/>
    <property type="match status" value="1"/>
</dbReference>
<evidence type="ECO:0000256" key="10">
    <source>
        <dbReference type="ARBA" id="ARBA00047364"/>
    </source>
</evidence>
<dbReference type="GO" id="GO:0005737">
    <property type="term" value="C:cytoplasm"/>
    <property type="evidence" value="ECO:0007669"/>
    <property type="project" value="UniProtKB-SubCell"/>
</dbReference>
<protein>
    <recommendedName>
        <fullName evidence="11">Methionine--tRNA ligase</fullName>
        <ecNumber evidence="11">6.1.1.10</ecNumber>
    </recommendedName>
    <alternativeName>
        <fullName evidence="11">Methionyl-tRNA synthetase</fullName>
        <shortName evidence="11">MetRS</shortName>
    </alternativeName>
</protein>
<proteinExistence type="inferred from homology"/>
<dbReference type="InterPro" id="IPR023457">
    <property type="entry name" value="Met-tRNA_synth_2"/>
</dbReference>
<dbReference type="CDD" id="cd00814">
    <property type="entry name" value="MetRS_core"/>
    <property type="match status" value="1"/>
</dbReference>
<evidence type="ECO:0000256" key="5">
    <source>
        <dbReference type="ARBA" id="ARBA00022741"/>
    </source>
</evidence>
<evidence type="ECO:0000256" key="3">
    <source>
        <dbReference type="ARBA" id="ARBA00022555"/>
    </source>
</evidence>
<dbReference type="FunFam" id="2.170.220.10:FF:000001">
    <property type="entry name" value="methionine--tRNA ligase, mitochondrial"/>
    <property type="match status" value="1"/>
</dbReference>
<comment type="similarity">
    <text evidence="11">Belongs to the class-I aminoacyl-tRNA synthetase family. MetG type 2B subfamily.</text>
</comment>
<dbReference type="Gene3D" id="1.10.730.10">
    <property type="entry name" value="Isoleucyl-tRNA Synthetase, Domain 1"/>
    <property type="match status" value="1"/>
</dbReference>
<dbReference type="InterPro" id="IPR033911">
    <property type="entry name" value="MetRS_core"/>
</dbReference>
<dbReference type="GO" id="GO:0004825">
    <property type="term" value="F:methionine-tRNA ligase activity"/>
    <property type="evidence" value="ECO:0007669"/>
    <property type="project" value="UniProtKB-UniRule"/>
</dbReference>
<reference evidence="14" key="1">
    <citation type="submission" date="2016-11" db="EMBL/GenBank/DDBJ databases">
        <authorList>
            <person name="Varghese N."/>
            <person name="Submissions S."/>
        </authorList>
    </citation>
    <scope>NUCLEOTIDE SEQUENCE [LARGE SCALE GENOMIC DNA]</scope>
    <source>
        <strain evidence="14">UWOS</strain>
    </source>
</reference>
<comment type="function">
    <text evidence="1 11">Is required not only for elongation of protein synthesis but also for the initiation of all mRNA translation through initiator tRNA(fMet) aminoacylation.</text>
</comment>
<dbReference type="AlphaFoldDB" id="A0A1M6XSU8"/>
<keyword evidence="14" id="KW-1185">Reference proteome</keyword>
<dbReference type="InterPro" id="IPR014729">
    <property type="entry name" value="Rossmann-like_a/b/a_fold"/>
</dbReference>
<evidence type="ECO:0000256" key="4">
    <source>
        <dbReference type="ARBA" id="ARBA00022598"/>
    </source>
</evidence>
<evidence type="ECO:0000259" key="12">
    <source>
        <dbReference type="PROSITE" id="PS50886"/>
    </source>
</evidence>
<dbReference type="SUPFAM" id="SSF47323">
    <property type="entry name" value="Anticodon-binding domain of a subclass of class I aminoacyl-tRNA synthetases"/>
    <property type="match status" value="1"/>
</dbReference>
<dbReference type="InterPro" id="IPR014758">
    <property type="entry name" value="Met-tRNA_synth"/>
</dbReference>
<feature type="short sequence motif" description="'KMSKS' region" evidence="11">
    <location>
        <begin position="306"/>
        <end position="310"/>
    </location>
</feature>
<dbReference type="EC" id="6.1.1.10" evidence="11"/>
<dbReference type="InterPro" id="IPR012340">
    <property type="entry name" value="NA-bd_OB-fold"/>
</dbReference>
<dbReference type="SUPFAM" id="SSF50249">
    <property type="entry name" value="Nucleic acid-binding proteins"/>
    <property type="match status" value="1"/>
</dbReference>
<evidence type="ECO:0000313" key="13">
    <source>
        <dbReference type="EMBL" id="SHL08885.1"/>
    </source>
</evidence>
<name>A0A1M6XSU8_9BACT</name>
<dbReference type="InterPro" id="IPR015413">
    <property type="entry name" value="Methionyl/Leucyl_tRNA_Synth"/>
</dbReference>
<evidence type="ECO:0000256" key="9">
    <source>
        <dbReference type="ARBA" id="ARBA00023146"/>
    </source>
</evidence>
<evidence type="ECO:0000256" key="8">
    <source>
        <dbReference type="ARBA" id="ARBA00022917"/>
    </source>
</evidence>
<dbReference type="Gene3D" id="2.170.220.10">
    <property type="match status" value="1"/>
</dbReference>
<dbReference type="GO" id="GO:0006431">
    <property type="term" value="P:methionyl-tRNA aminoacylation"/>
    <property type="evidence" value="ECO:0007669"/>
    <property type="project" value="UniProtKB-UniRule"/>
</dbReference>
<dbReference type="NCBIfam" id="TIGR00398">
    <property type="entry name" value="metG"/>
    <property type="match status" value="1"/>
</dbReference>
<comment type="caution">
    <text evidence="11">Lacks conserved residue(s) required for the propagation of feature annotation.</text>
</comment>
<dbReference type="Gene3D" id="3.40.50.620">
    <property type="entry name" value="HUPs"/>
    <property type="match status" value="1"/>
</dbReference>
<feature type="binding site" evidence="11">
    <location>
        <position position="143"/>
    </location>
    <ligand>
        <name>Zn(2+)</name>
        <dbReference type="ChEBI" id="CHEBI:29105"/>
    </ligand>
</feature>